<feature type="transmembrane region" description="Helical" evidence="1">
    <location>
        <begin position="20"/>
        <end position="38"/>
    </location>
</feature>
<protein>
    <recommendedName>
        <fullName evidence="3">AtpZ/AtpI family protein</fullName>
    </recommendedName>
</protein>
<evidence type="ECO:0008006" key="3">
    <source>
        <dbReference type="Google" id="ProtNLM"/>
    </source>
</evidence>
<dbReference type="EMBL" id="BART01021990">
    <property type="protein sequence ID" value="GAH05090.1"/>
    <property type="molecule type" value="Genomic_DNA"/>
</dbReference>
<reference evidence="2" key="1">
    <citation type="journal article" date="2014" name="Front. Microbiol.">
        <title>High frequency of phylogenetically diverse reductive dehalogenase-homologous genes in deep subseafloor sedimentary metagenomes.</title>
        <authorList>
            <person name="Kawai M."/>
            <person name="Futagami T."/>
            <person name="Toyoda A."/>
            <person name="Takaki Y."/>
            <person name="Nishi S."/>
            <person name="Hori S."/>
            <person name="Arai W."/>
            <person name="Tsubouchi T."/>
            <person name="Morono Y."/>
            <person name="Uchiyama I."/>
            <person name="Ito T."/>
            <person name="Fujiyama A."/>
            <person name="Inagaki F."/>
            <person name="Takami H."/>
        </authorList>
    </citation>
    <scope>NUCLEOTIDE SEQUENCE</scope>
    <source>
        <strain evidence="2">Expedition CK06-06</strain>
    </source>
</reference>
<evidence type="ECO:0000256" key="1">
    <source>
        <dbReference type="SAM" id="Phobius"/>
    </source>
</evidence>
<feature type="transmembrane region" description="Helical" evidence="1">
    <location>
        <begin position="44"/>
        <end position="60"/>
    </location>
</feature>
<organism evidence="2">
    <name type="scientific">marine sediment metagenome</name>
    <dbReference type="NCBI Taxonomy" id="412755"/>
    <lineage>
        <taxon>unclassified sequences</taxon>
        <taxon>metagenomes</taxon>
        <taxon>ecological metagenomes</taxon>
    </lineage>
</organism>
<dbReference type="Pfam" id="PF09527">
    <property type="entry name" value="ATPase_gene1"/>
    <property type="match status" value="1"/>
</dbReference>
<evidence type="ECO:0000313" key="2">
    <source>
        <dbReference type="EMBL" id="GAH05090.1"/>
    </source>
</evidence>
<sequence>MTEKPPQKTNFRKIAELSSIGLMLPSSIAIGLFMGYYLDKLFDTHPWLLIIFLLLGIASGM</sequence>
<keyword evidence="1" id="KW-0812">Transmembrane</keyword>
<name>X1D9X8_9ZZZZ</name>
<proteinExistence type="predicted"/>
<keyword evidence="1" id="KW-0472">Membrane</keyword>
<accession>X1D9X8</accession>
<comment type="caution">
    <text evidence="2">The sequence shown here is derived from an EMBL/GenBank/DDBJ whole genome shotgun (WGS) entry which is preliminary data.</text>
</comment>
<dbReference type="AlphaFoldDB" id="X1D9X8"/>
<dbReference type="InterPro" id="IPR032820">
    <property type="entry name" value="ATPase_put"/>
</dbReference>
<gene>
    <name evidence="2" type="ORF">S01H4_40396</name>
</gene>
<keyword evidence="1" id="KW-1133">Transmembrane helix</keyword>
<feature type="non-terminal residue" evidence="2">
    <location>
        <position position="61"/>
    </location>
</feature>